<gene>
    <name evidence="2" type="ORF">SNE40_008588</name>
</gene>
<evidence type="ECO:0000313" key="3">
    <source>
        <dbReference type="Proteomes" id="UP001347796"/>
    </source>
</evidence>
<dbReference type="AlphaFoldDB" id="A0AAN8K8F7"/>
<feature type="compositionally biased region" description="Low complexity" evidence="1">
    <location>
        <begin position="48"/>
        <end position="98"/>
    </location>
</feature>
<feature type="compositionally biased region" description="Pro residues" evidence="1">
    <location>
        <begin position="174"/>
        <end position="186"/>
    </location>
</feature>
<name>A0AAN8K8F7_PATCE</name>
<feature type="region of interest" description="Disordered" evidence="1">
    <location>
        <begin position="48"/>
        <end position="114"/>
    </location>
</feature>
<dbReference type="Proteomes" id="UP001347796">
    <property type="component" value="Unassembled WGS sequence"/>
</dbReference>
<accession>A0AAN8K8F7</accession>
<evidence type="ECO:0000313" key="2">
    <source>
        <dbReference type="EMBL" id="KAK6186574.1"/>
    </source>
</evidence>
<evidence type="ECO:0000256" key="1">
    <source>
        <dbReference type="SAM" id="MobiDB-lite"/>
    </source>
</evidence>
<sequence length="381" mass="43575">MVDAVVSTKYGKRPVLDVPPMKAFGSNNAQVTSMMDYNTSSLIQQPQQQMQYVPQQQPQYATTSQPQYVTAPPQQQAQYAQAPPQPQTQYPSIHQQVPPQQPPYQPSAYNPYAGAGFQADQRFSASAPAGPMTDPNNFMLNMMGPLNPFNPANMMGPPLAPPPVPQYPQMQLPAPIPNFNFPPPPDYNRGHTTYPDQRYGQPPPPPPPRYPAMNQPVHAGPEDNYSLQGKLEFGKMTTVHVDSITGNFRQLPEILRKELKKTYGKYPETDIKISVENGEYHIYASPHREDDRPIRGPRAYDDDEKRPYNHDDFKRQPRFEDDYRPKPPREYDPDFIRGRGFQQELRQREFEDFPRAGRVDVPRGSHDSRMADAEWVLVKRR</sequence>
<proteinExistence type="predicted"/>
<comment type="caution">
    <text evidence="2">The sequence shown here is derived from an EMBL/GenBank/DDBJ whole genome shotgun (WGS) entry which is preliminary data.</text>
</comment>
<feature type="region of interest" description="Disordered" evidence="1">
    <location>
        <begin position="284"/>
        <end position="338"/>
    </location>
</feature>
<feature type="compositionally biased region" description="Basic and acidic residues" evidence="1">
    <location>
        <begin position="286"/>
        <end position="337"/>
    </location>
</feature>
<protein>
    <submittedName>
        <fullName evidence="2">Uncharacterized protein</fullName>
    </submittedName>
</protein>
<feature type="region of interest" description="Disordered" evidence="1">
    <location>
        <begin position="173"/>
        <end position="214"/>
    </location>
</feature>
<reference evidence="2 3" key="1">
    <citation type="submission" date="2024-01" db="EMBL/GenBank/DDBJ databases">
        <title>The genome of the rayed Mediterranean limpet Patella caerulea (Linnaeus, 1758).</title>
        <authorList>
            <person name="Anh-Thu Weber A."/>
            <person name="Halstead-Nussloch G."/>
        </authorList>
    </citation>
    <scope>NUCLEOTIDE SEQUENCE [LARGE SCALE GENOMIC DNA]</scope>
    <source>
        <strain evidence="2">AATW-2023a</strain>
        <tissue evidence="2">Whole specimen</tissue>
    </source>
</reference>
<feature type="compositionally biased region" description="Pro residues" evidence="1">
    <location>
        <begin position="201"/>
        <end position="210"/>
    </location>
</feature>
<organism evidence="2 3">
    <name type="scientific">Patella caerulea</name>
    <name type="common">Rayed Mediterranean limpet</name>
    <dbReference type="NCBI Taxonomy" id="87958"/>
    <lineage>
        <taxon>Eukaryota</taxon>
        <taxon>Metazoa</taxon>
        <taxon>Spiralia</taxon>
        <taxon>Lophotrochozoa</taxon>
        <taxon>Mollusca</taxon>
        <taxon>Gastropoda</taxon>
        <taxon>Patellogastropoda</taxon>
        <taxon>Patelloidea</taxon>
        <taxon>Patellidae</taxon>
        <taxon>Patella</taxon>
    </lineage>
</organism>
<dbReference type="EMBL" id="JAZGQO010000006">
    <property type="protein sequence ID" value="KAK6186574.1"/>
    <property type="molecule type" value="Genomic_DNA"/>
</dbReference>
<keyword evidence="3" id="KW-1185">Reference proteome</keyword>